<sequence length="563" mass="61768">MVSLSINRFTVTTEVIETTDCLLDIVLRRGLSMSALLAGYQLLRMIQRQLGDRGCDDESSLEDDDDDVRHVLRTGWFACPRLSGAVVAIYDELVSSIIQVVNLFREGKCLKILGEYIASAPLTPLVKPGGGIRLIAVGTVWRSLVSKVSAVMIGHSLDGNLDDIQLGVGVSGGGEAILHVMNRLIEDHGNDVGLSMLLVDFKNAFNLVDREVMLQEVHIHCPAISHWGDPLGPLLFALVLHTLICKIRDSFSLSLQAWYLDDGTIVGDTLVVGKVLELIMEDGPCCGLHLNVDKTEVFGQRKILEAGSKVFPSNIARPLHGVKLLGRPASVDFDFSSELVMKRVAKTIGIMDAVAKINDPQCQLLLLRACTGISRLYFIMRTCSPRRIVTTSGPGFGDGNGDLPPYLFHLGGLASIQQLAPGSLRGIFMKIMLYHVPVLLVLNIGITLCVIPLSIFVFDRGFWLVKKSIGLGGGRHKPLRPADMLLYSWDEGLDVCVDLTRSSPLTQTGLTNFLPGRAVVDAAHRKQIKYEAKCAYIGYSFLPFSFFSFRELEKDAVTLLKRI</sequence>
<keyword evidence="1" id="KW-1133">Transmembrane helix</keyword>
<name>A0ABQ5J2B0_9ASTR</name>
<keyword evidence="1" id="KW-0472">Membrane</keyword>
<feature type="transmembrane region" description="Helical" evidence="1">
    <location>
        <begin position="432"/>
        <end position="458"/>
    </location>
</feature>
<comment type="caution">
    <text evidence="2">The sequence shown here is derived from an EMBL/GenBank/DDBJ whole genome shotgun (WGS) entry which is preliminary data.</text>
</comment>
<evidence type="ECO:0008006" key="4">
    <source>
        <dbReference type="Google" id="ProtNLM"/>
    </source>
</evidence>
<reference evidence="2" key="2">
    <citation type="submission" date="2022-01" db="EMBL/GenBank/DDBJ databases">
        <authorList>
            <person name="Yamashiro T."/>
            <person name="Shiraishi A."/>
            <person name="Satake H."/>
            <person name="Nakayama K."/>
        </authorList>
    </citation>
    <scope>NUCLEOTIDE SEQUENCE</scope>
</reference>
<dbReference type="Proteomes" id="UP001151760">
    <property type="component" value="Unassembled WGS sequence"/>
</dbReference>
<reference evidence="2" key="1">
    <citation type="journal article" date="2022" name="Int. J. Mol. Sci.">
        <title>Draft Genome of Tanacetum Coccineum: Genomic Comparison of Closely Related Tanacetum-Family Plants.</title>
        <authorList>
            <person name="Yamashiro T."/>
            <person name="Shiraishi A."/>
            <person name="Nakayama K."/>
            <person name="Satake H."/>
        </authorList>
    </citation>
    <scope>NUCLEOTIDE SEQUENCE</scope>
</reference>
<keyword evidence="1" id="KW-0812">Transmembrane</keyword>
<evidence type="ECO:0000313" key="3">
    <source>
        <dbReference type="Proteomes" id="UP001151760"/>
    </source>
</evidence>
<dbReference type="PANTHER" id="PTHR48462:SF1">
    <property type="entry name" value="PROTEIN, PUTATIVE-RELATED"/>
    <property type="match status" value="1"/>
</dbReference>
<evidence type="ECO:0000313" key="2">
    <source>
        <dbReference type="EMBL" id="GJU06641.1"/>
    </source>
</evidence>
<proteinExistence type="predicted"/>
<dbReference type="PANTHER" id="PTHR48462">
    <property type="entry name" value="PROTEIN, PUTATIVE-RELATED"/>
    <property type="match status" value="1"/>
</dbReference>
<gene>
    <name evidence="2" type="ORF">Tco_1123071</name>
</gene>
<protein>
    <recommendedName>
        <fullName evidence="4">Reverse transcriptase domain-containing protein</fullName>
    </recommendedName>
</protein>
<keyword evidence="3" id="KW-1185">Reference proteome</keyword>
<evidence type="ECO:0000256" key="1">
    <source>
        <dbReference type="SAM" id="Phobius"/>
    </source>
</evidence>
<organism evidence="2 3">
    <name type="scientific">Tanacetum coccineum</name>
    <dbReference type="NCBI Taxonomy" id="301880"/>
    <lineage>
        <taxon>Eukaryota</taxon>
        <taxon>Viridiplantae</taxon>
        <taxon>Streptophyta</taxon>
        <taxon>Embryophyta</taxon>
        <taxon>Tracheophyta</taxon>
        <taxon>Spermatophyta</taxon>
        <taxon>Magnoliopsida</taxon>
        <taxon>eudicotyledons</taxon>
        <taxon>Gunneridae</taxon>
        <taxon>Pentapetalae</taxon>
        <taxon>asterids</taxon>
        <taxon>campanulids</taxon>
        <taxon>Asterales</taxon>
        <taxon>Asteraceae</taxon>
        <taxon>Asteroideae</taxon>
        <taxon>Anthemideae</taxon>
        <taxon>Anthemidinae</taxon>
        <taxon>Tanacetum</taxon>
    </lineage>
</organism>
<accession>A0ABQ5J2B0</accession>
<dbReference type="EMBL" id="BQNB010021460">
    <property type="protein sequence ID" value="GJU06641.1"/>
    <property type="molecule type" value="Genomic_DNA"/>
</dbReference>